<keyword evidence="2" id="KW-1185">Reference proteome</keyword>
<dbReference type="HOGENOM" id="CLU_2784620_0_0_4"/>
<organism evidence="1 2">
    <name type="scientific">Advenella kashmirensis (strain DSM 17095 / LMG 22695 / WT001)</name>
    <name type="common">Tetrathiobacter kashmirensis</name>
    <dbReference type="NCBI Taxonomy" id="1036672"/>
    <lineage>
        <taxon>Bacteria</taxon>
        <taxon>Pseudomonadati</taxon>
        <taxon>Pseudomonadota</taxon>
        <taxon>Betaproteobacteria</taxon>
        <taxon>Burkholderiales</taxon>
        <taxon>Alcaligenaceae</taxon>
    </lineage>
</organism>
<reference evidence="2" key="2">
    <citation type="journal article" date="2013" name="PLoS ONE">
        <title>Genome implosion elicits host-confinement in Alcaligenaceae: evidence from the comparative genomics of Tetrathiobacter kashmirensis, a pathogen in the making.</title>
        <authorList>
            <person name="Ghosh W."/>
            <person name="Alam M."/>
            <person name="Roy C."/>
            <person name="Pyne P."/>
            <person name="George A."/>
            <person name="Chakraborty R."/>
            <person name="Majumder S."/>
            <person name="Agarwal A."/>
            <person name="Chakraborty S."/>
            <person name="Majumdar S."/>
            <person name="Gupta S.K."/>
        </authorList>
    </citation>
    <scope>NUCLEOTIDE SEQUENCE [LARGE SCALE GENOMIC DNA]</scope>
    <source>
        <strain evidence="2">WT001</strain>
    </source>
</reference>
<dbReference type="AlphaFoldDB" id="I3U9G5"/>
<gene>
    <name evidence="1" type="ordered locus">TKWG_05940</name>
</gene>
<evidence type="ECO:0000313" key="2">
    <source>
        <dbReference type="Proteomes" id="UP000005267"/>
    </source>
</evidence>
<name>I3U9G5_ADVKW</name>
<dbReference type="Proteomes" id="UP000005267">
    <property type="component" value="Chromosome"/>
</dbReference>
<accession>I3U9G5</accession>
<sequence length="68" mass="7353">MNFELFFMKNISYVEGLLFKSLRLGTAAAALLLLAACAVGPDYVVPQQDTGAVSNLPRDGCRPGRAHR</sequence>
<dbReference type="EMBL" id="CP003555">
    <property type="protein sequence ID" value="AFK61653.1"/>
    <property type="molecule type" value="Genomic_DNA"/>
</dbReference>
<evidence type="ECO:0000313" key="1">
    <source>
        <dbReference type="EMBL" id="AFK61653.1"/>
    </source>
</evidence>
<dbReference type="STRING" id="1036672.TKWG_05940"/>
<protein>
    <submittedName>
        <fullName evidence="1">Uncharacterized protein</fullName>
    </submittedName>
</protein>
<reference evidence="1 2" key="1">
    <citation type="journal article" date="2011" name="J. Bacteriol.">
        <title>Whole-genome shotgun sequencing of the sulfur-oxidizing chemoautotroph Tetrathiobacter kashmirensis.</title>
        <authorList>
            <person name="Ghosh W."/>
            <person name="George A."/>
            <person name="Agarwal A."/>
            <person name="Raj P."/>
            <person name="Alam M."/>
            <person name="Pyne P."/>
            <person name="Das Gupta S.K."/>
        </authorList>
    </citation>
    <scope>NUCLEOTIDE SEQUENCE [LARGE SCALE GENOMIC DNA]</scope>
    <source>
        <strain evidence="1 2">WT001</strain>
    </source>
</reference>
<proteinExistence type="predicted"/>
<dbReference type="KEGG" id="aka:TKWG_05940"/>